<gene>
    <name evidence="1" type="ORF">C5167_040165</name>
</gene>
<dbReference type="Gramene" id="RZC47209">
    <property type="protein sequence ID" value="RZC47209"/>
    <property type="gene ID" value="C5167_040165"/>
</dbReference>
<name>A0A4Y7IID8_PAPSO</name>
<protein>
    <submittedName>
        <fullName evidence="1">Uncharacterized protein</fullName>
    </submittedName>
</protein>
<accession>A0A4Y7IID8</accession>
<evidence type="ECO:0000313" key="1">
    <source>
        <dbReference type="EMBL" id="RZC47209.1"/>
    </source>
</evidence>
<proteinExistence type="predicted"/>
<dbReference type="AlphaFoldDB" id="A0A4Y7IID8"/>
<organism evidence="1 2">
    <name type="scientific">Papaver somniferum</name>
    <name type="common">Opium poppy</name>
    <dbReference type="NCBI Taxonomy" id="3469"/>
    <lineage>
        <taxon>Eukaryota</taxon>
        <taxon>Viridiplantae</taxon>
        <taxon>Streptophyta</taxon>
        <taxon>Embryophyta</taxon>
        <taxon>Tracheophyta</taxon>
        <taxon>Spermatophyta</taxon>
        <taxon>Magnoliopsida</taxon>
        <taxon>Ranunculales</taxon>
        <taxon>Papaveraceae</taxon>
        <taxon>Papaveroideae</taxon>
        <taxon>Papaver</taxon>
    </lineage>
</organism>
<keyword evidence="2" id="KW-1185">Reference proteome</keyword>
<reference evidence="1 2" key="1">
    <citation type="journal article" date="2018" name="Science">
        <title>The opium poppy genome and morphinan production.</title>
        <authorList>
            <person name="Guo L."/>
            <person name="Winzer T."/>
            <person name="Yang X."/>
            <person name="Li Y."/>
            <person name="Ning Z."/>
            <person name="He Z."/>
            <person name="Teodor R."/>
            <person name="Lu Y."/>
            <person name="Bowser T.A."/>
            <person name="Graham I.A."/>
            <person name="Ye K."/>
        </authorList>
    </citation>
    <scope>NUCLEOTIDE SEQUENCE [LARGE SCALE GENOMIC DNA]</scope>
    <source>
        <strain evidence="2">cv. HN1</strain>
        <tissue evidence="1">Leaves</tissue>
    </source>
</reference>
<sequence length="70" mass="7949">MNTPKEDTEGMDRFNHNCLILDWLVPPPLNDPRAHQEISPYLSSQDVATRVMNSIVMVHRIGDALAKFAM</sequence>
<dbReference type="EMBL" id="CM010715">
    <property type="protein sequence ID" value="RZC47209.1"/>
    <property type="molecule type" value="Genomic_DNA"/>
</dbReference>
<dbReference type="Proteomes" id="UP000316621">
    <property type="component" value="Chromosome 1"/>
</dbReference>
<evidence type="ECO:0000313" key="2">
    <source>
        <dbReference type="Proteomes" id="UP000316621"/>
    </source>
</evidence>